<dbReference type="InterPro" id="IPR001388">
    <property type="entry name" value="Synaptobrevin-like"/>
</dbReference>
<evidence type="ECO:0000256" key="3">
    <source>
        <dbReference type="PROSITE-ProRule" id="PRU00290"/>
    </source>
</evidence>
<feature type="transmembrane region" description="Helical" evidence="4">
    <location>
        <begin position="63"/>
        <end position="84"/>
    </location>
</feature>
<evidence type="ECO:0000313" key="7">
    <source>
        <dbReference type="Proteomes" id="UP000054308"/>
    </source>
</evidence>
<keyword evidence="3" id="KW-0175">Coiled coil</keyword>
<evidence type="ECO:0000259" key="5">
    <source>
        <dbReference type="PROSITE" id="PS50892"/>
    </source>
</evidence>
<organism evidence="6 7">
    <name type="scientific">Calypte anna</name>
    <name type="common">Anna's hummingbird</name>
    <name type="synonym">Archilochus anna</name>
    <dbReference type="NCBI Taxonomy" id="9244"/>
    <lineage>
        <taxon>Eukaryota</taxon>
        <taxon>Metazoa</taxon>
        <taxon>Chordata</taxon>
        <taxon>Craniata</taxon>
        <taxon>Vertebrata</taxon>
        <taxon>Euteleostomi</taxon>
        <taxon>Archelosauria</taxon>
        <taxon>Archosauria</taxon>
        <taxon>Dinosauria</taxon>
        <taxon>Saurischia</taxon>
        <taxon>Theropoda</taxon>
        <taxon>Coelurosauria</taxon>
        <taxon>Aves</taxon>
        <taxon>Neognathae</taxon>
        <taxon>Neoaves</taxon>
        <taxon>Strisores</taxon>
        <taxon>Apodiformes</taxon>
        <taxon>Trochilidae</taxon>
        <taxon>Calypte</taxon>
    </lineage>
</organism>
<evidence type="ECO:0000313" key="6">
    <source>
        <dbReference type="EMBL" id="KFP02170.1"/>
    </source>
</evidence>
<gene>
    <name evidence="6" type="ORF">N300_05468</name>
</gene>
<name>A0A091I422_CALAN</name>
<evidence type="ECO:0000256" key="2">
    <source>
        <dbReference type="ARBA" id="ARBA00046280"/>
    </source>
</evidence>
<dbReference type="GO" id="GO:0016192">
    <property type="term" value="P:vesicle-mediated transport"/>
    <property type="evidence" value="ECO:0007669"/>
    <property type="project" value="InterPro"/>
</dbReference>
<dbReference type="GO" id="GO:0012505">
    <property type="term" value="C:endomembrane system"/>
    <property type="evidence" value="ECO:0007669"/>
    <property type="project" value="UniProtKB-SubCell"/>
</dbReference>
<sequence>RVQALRDEVSGVTSIMSHNLEQILARGENLERLQSKSQDLEATSEQFRTTSQRVARRFWWQNVRVLVGLGVLGTILLLLVILLATG</sequence>
<dbReference type="EMBL" id="KL218088">
    <property type="protein sequence ID" value="KFP02170.1"/>
    <property type="molecule type" value="Genomic_DNA"/>
</dbReference>
<evidence type="ECO:0000256" key="1">
    <source>
        <dbReference type="ARBA" id="ARBA00008025"/>
    </source>
</evidence>
<keyword evidence="4" id="KW-1133">Transmembrane helix</keyword>
<protein>
    <submittedName>
        <fullName evidence="6">Vesicle-associated membrane protein 8</fullName>
    </submittedName>
</protein>
<keyword evidence="4" id="KW-0812">Transmembrane</keyword>
<dbReference type="PANTHER" id="PTHR45701">
    <property type="entry name" value="SYNAPTOBREVIN FAMILY MEMBER"/>
    <property type="match status" value="1"/>
</dbReference>
<dbReference type="GO" id="GO:0016020">
    <property type="term" value="C:membrane"/>
    <property type="evidence" value="ECO:0007669"/>
    <property type="project" value="InterPro"/>
</dbReference>
<dbReference type="PROSITE" id="PS50892">
    <property type="entry name" value="V_SNARE"/>
    <property type="match status" value="1"/>
</dbReference>
<reference evidence="6 7" key="1">
    <citation type="submission" date="2014-04" db="EMBL/GenBank/DDBJ databases">
        <title>Genome evolution of avian class.</title>
        <authorList>
            <person name="Zhang G."/>
            <person name="Li C."/>
        </authorList>
    </citation>
    <scope>NUCLEOTIDE SEQUENCE [LARGE SCALE GENOMIC DNA]</scope>
    <source>
        <strain evidence="6">BGI_N300</strain>
    </source>
</reference>
<comment type="subcellular location">
    <subcellularLocation>
        <location evidence="2">Endomembrane system</location>
        <topology evidence="2">Single-pass type IV membrane protein</topology>
    </subcellularLocation>
</comment>
<feature type="non-terminal residue" evidence="6">
    <location>
        <position position="1"/>
    </location>
</feature>
<proteinExistence type="inferred from homology"/>
<dbReference type="SUPFAM" id="SSF58038">
    <property type="entry name" value="SNARE fusion complex"/>
    <property type="match status" value="1"/>
</dbReference>
<dbReference type="InterPro" id="IPR042855">
    <property type="entry name" value="V_SNARE_CC"/>
</dbReference>
<dbReference type="Gene3D" id="1.20.5.110">
    <property type="match status" value="1"/>
</dbReference>
<dbReference type="STRING" id="9244.A0A091I422"/>
<dbReference type="Pfam" id="PF00957">
    <property type="entry name" value="Synaptobrevin"/>
    <property type="match status" value="1"/>
</dbReference>
<dbReference type="Proteomes" id="UP000054308">
    <property type="component" value="Unassembled WGS sequence"/>
</dbReference>
<dbReference type="AlphaFoldDB" id="A0A091I422"/>
<evidence type="ECO:0000256" key="4">
    <source>
        <dbReference type="SAM" id="Phobius"/>
    </source>
</evidence>
<keyword evidence="4" id="KW-0472">Membrane</keyword>
<dbReference type="PRINTS" id="PR00219">
    <property type="entry name" value="SYNAPTOBREVN"/>
</dbReference>
<feature type="domain" description="V-SNARE coiled-coil homology" evidence="5">
    <location>
        <begin position="1"/>
        <end position="61"/>
    </location>
</feature>
<keyword evidence="7" id="KW-1185">Reference proteome</keyword>
<comment type="similarity">
    <text evidence="1">Belongs to the synaptobrevin family.</text>
</comment>
<accession>A0A091I422</accession>
<dbReference type="InterPro" id="IPR016444">
    <property type="entry name" value="Synaptobrevin/VAMP"/>
</dbReference>
<feature type="non-terminal residue" evidence="6">
    <location>
        <position position="86"/>
    </location>
</feature>